<evidence type="ECO:0000259" key="5">
    <source>
        <dbReference type="PROSITE" id="PS50977"/>
    </source>
</evidence>
<evidence type="ECO:0000256" key="2">
    <source>
        <dbReference type="ARBA" id="ARBA00023125"/>
    </source>
</evidence>
<keyword evidence="2 4" id="KW-0238">DNA-binding</keyword>
<dbReference type="InterPro" id="IPR001647">
    <property type="entry name" value="HTH_TetR"/>
</dbReference>
<dbReference type="Gene3D" id="1.10.10.60">
    <property type="entry name" value="Homeodomain-like"/>
    <property type="match status" value="1"/>
</dbReference>
<proteinExistence type="predicted"/>
<reference evidence="6" key="1">
    <citation type="submission" date="2020-02" db="EMBL/GenBank/DDBJ databases">
        <authorList>
            <person name="Meier V. D."/>
        </authorList>
    </citation>
    <scope>NUCLEOTIDE SEQUENCE</scope>
    <source>
        <strain evidence="6">AVDCRST_MAG61</strain>
    </source>
</reference>
<organism evidence="6">
    <name type="scientific">uncultured Friedmanniella sp</name>
    <dbReference type="NCBI Taxonomy" id="335381"/>
    <lineage>
        <taxon>Bacteria</taxon>
        <taxon>Bacillati</taxon>
        <taxon>Actinomycetota</taxon>
        <taxon>Actinomycetes</taxon>
        <taxon>Propionibacteriales</taxon>
        <taxon>Nocardioidaceae</taxon>
        <taxon>Friedmanniella</taxon>
        <taxon>environmental samples</taxon>
    </lineage>
</organism>
<sequence length="191" mass="20489">MTNICQVTAVGTRTRLRAAALELFVRQGYDQTTVAQIAAAAGVTPMTFFRHFATKERVLLDDPYDPGIAAAVARQESTLPVLERVRRGLLSAWAEIALEEDEELRIRLRIGAGHAGLRARMREDNQATESAIVEALVRTGTPRFDAAVAAGAVLGALTAALLEWAATPEPRALGSAITRALDLLALEATDD</sequence>
<dbReference type="Gene3D" id="1.10.357.10">
    <property type="entry name" value="Tetracycline Repressor, domain 2"/>
    <property type="match status" value="1"/>
</dbReference>
<evidence type="ECO:0000256" key="3">
    <source>
        <dbReference type="ARBA" id="ARBA00023163"/>
    </source>
</evidence>
<dbReference type="EMBL" id="CADCTT010000057">
    <property type="protein sequence ID" value="CAA9293704.1"/>
    <property type="molecule type" value="Genomic_DNA"/>
</dbReference>
<name>A0A6J4K212_9ACTN</name>
<dbReference type="InterPro" id="IPR009057">
    <property type="entry name" value="Homeodomain-like_sf"/>
</dbReference>
<keyword evidence="1" id="KW-0805">Transcription regulation</keyword>
<protein>
    <submittedName>
        <fullName evidence="6">Transcriptional regulator, AcrR family</fullName>
    </submittedName>
</protein>
<accession>A0A6J4K212</accession>
<dbReference type="PRINTS" id="PR00455">
    <property type="entry name" value="HTHTETR"/>
</dbReference>
<gene>
    <name evidence="6" type="ORF">AVDCRST_MAG61-415</name>
</gene>
<dbReference type="GO" id="GO:0000976">
    <property type="term" value="F:transcription cis-regulatory region binding"/>
    <property type="evidence" value="ECO:0007669"/>
    <property type="project" value="TreeGrafter"/>
</dbReference>
<dbReference type="AlphaFoldDB" id="A0A6J4K212"/>
<dbReference type="InterPro" id="IPR050109">
    <property type="entry name" value="HTH-type_TetR-like_transc_reg"/>
</dbReference>
<dbReference type="SUPFAM" id="SSF46689">
    <property type="entry name" value="Homeodomain-like"/>
    <property type="match status" value="1"/>
</dbReference>
<evidence type="ECO:0000313" key="6">
    <source>
        <dbReference type="EMBL" id="CAA9293704.1"/>
    </source>
</evidence>
<dbReference type="PROSITE" id="PS50977">
    <property type="entry name" value="HTH_TETR_2"/>
    <property type="match status" value="1"/>
</dbReference>
<evidence type="ECO:0000256" key="1">
    <source>
        <dbReference type="ARBA" id="ARBA00023015"/>
    </source>
</evidence>
<dbReference type="Pfam" id="PF00440">
    <property type="entry name" value="TetR_N"/>
    <property type="match status" value="1"/>
</dbReference>
<keyword evidence="3" id="KW-0804">Transcription</keyword>
<evidence type="ECO:0000256" key="4">
    <source>
        <dbReference type="PROSITE-ProRule" id="PRU00335"/>
    </source>
</evidence>
<dbReference type="PANTHER" id="PTHR30055:SF238">
    <property type="entry name" value="MYCOFACTOCIN BIOSYNTHESIS TRANSCRIPTIONAL REGULATOR MFTR-RELATED"/>
    <property type="match status" value="1"/>
</dbReference>
<feature type="DNA-binding region" description="H-T-H motif" evidence="4">
    <location>
        <begin position="33"/>
        <end position="52"/>
    </location>
</feature>
<feature type="domain" description="HTH tetR-type" evidence="5">
    <location>
        <begin position="10"/>
        <end position="70"/>
    </location>
</feature>
<dbReference type="PANTHER" id="PTHR30055">
    <property type="entry name" value="HTH-TYPE TRANSCRIPTIONAL REGULATOR RUTR"/>
    <property type="match status" value="1"/>
</dbReference>
<dbReference type="Pfam" id="PF17754">
    <property type="entry name" value="TetR_C_14"/>
    <property type="match status" value="1"/>
</dbReference>
<dbReference type="InterPro" id="IPR041347">
    <property type="entry name" value="MftR_C"/>
</dbReference>
<dbReference type="GO" id="GO:0003700">
    <property type="term" value="F:DNA-binding transcription factor activity"/>
    <property type="evidence" value="ECO:0007669"/>
    <property type="project" value="TreeGrafter"/>
</dbReference>